<accession>A0AAE1UP31</accession>
<proteinExistence type="predicted"/>
<dbReference type="AlphaFoldDB" id="A0AAE1UP31"/>
<dbReference type="EMBL" id="JAVYJV010000023">
    <property type="protein sequence ID" value="KAK4339143.1"/>
    <property type="molecule type" value="Genomic_DNA"/>
</dbReference>
<evidence type="ECO:0008006" key="3">
    <source>
        <dbReference type="Google" id="ProtNLM"/>
    </source>
</evidence>
<dbReference type="Proteomes" id="UP001291623">
    <property type="component" value="Unassembled WGS sequence"/>
</dbReference>
<name>A0AAE1UP31_9SOLA</name>
<protein>
    <recommendedName>
        <fullName evidence="3">Pentatricopeptide repeat-containing protein</fullName>
    </recommendedName>
</protein>
<evidence type="ECO:0000313" key="2">
    <source>
        <dbReference type="Proteomes" id="UP001291623"/>
    </source>
</evidence>
<dbReference type="InterPro" id="IPR011990">
    <property type="entry name" value="TPR-like_helical_dom_sf"/>
</dbReference>
<gene>
    <name evidence="1" type="ORF">RND71_040605</name>
</gene>
<comment type="caution">
    <text evidence="1">The sequence shown here is derived from an EMBL/GenBank/DDBJ whole genome shotgun (WGS) entry which is preliminary data.</text>
</comment>
<reference evidence="1" key="1">
    <citation type="submission" date="2023-12" db="EMBL/GenBank/DDBJ databases">
        <title>Genome assembly of Anisodus tanguticus.</title>
        <authorList>
            <person name="Wang Y.-J."/>
        </authorList>
    </citation>
    <scope>NUCLEOTIDE SEQUENCE</scope>
    <source>
        <strain evidence="1">KB-2021</strain>
        <tissue evidence="1">Leaf</tissue>
    </source>
</reference>
<evidence type="ECO:0000313" key="1">
    <source>
        <dbReference type="EMBL" id="KAK4339143.1"/>
    </source>
</evidence>
<keyword evidence="2" id="KW-1185">Reference proteome</keyword>
<sequence length="74" mass="8294">MEDNGCFADDVTYNVIVQGFMRCSKISKMATFMKKIAGRGFSFDSTTAELLVNIIKENPSLIDMIPELHSESKK</sequence>
<organism evidence="1 2">
    <name type="scientific">Anisodus tanguticus</name>
    <dbReference type="NCBI Taxonomy" id="243964"/>
    <lineage>
        <taxon>Eukaryota</taxon>
        <taxon>Viridiplantae</taxon>
        <taxon>Streptophyta</taxon>
        <taxon>Embryophyta</taxon>
        <taxon>Tracheophyta</taxon>
        <taxon>Spermatophyta</taxon>
        <taxon>Magnoliopsida</taxon>
        <taxon>eudicotyledons</taxon>
        <taxon>Gunneridae</taxon>
        <taxon>Pentapetalae</taxon>
        <taxon>asterids</taxon>
        <taxon>lamiids</taxon>
        <taxon>Solanales</taxon>
        <taxon>Solanaceae</taxon>
        <taxon>Solanoideae</taxon>
        <taxon>Hyoscyameae</taxon>
        <taxon>Anisodus</taxon>
    </lineage>
</organism>
<dbReference type="Gene3D" id="1.25.40.10">
    <property type="entry name" value="Tetratricopeptide repeat domain"/>
    <property type="match status" value="1"/>
</dbReference>